<evidence type="ECO:0000256" key="7">
    <source>
        <dbReference type="ARBA" id="ARBA00023284"/>
    </source>
</evidence>
<comment type="similarity">
    <text evidence="9">Belongs to the peroxiredoxin family. BCP/PrxQ subfamily.</text>
</comment>
<feature type="domain" description="Thioredoxin" evidence="13">
    <location>
        <begin position="28"/>
        <end position="196"/>
    </location>
</feature>
<dbReference type="Proteomes" id="UP000269265">
    <property type="component" value="Unassembled WGS sequence"/>
</dbReference>
<keyword evidence="6" id="KW-1015">Disulfide bond</keyword>
<keyword evidence="4" id="KW-0049">Antioxidant</keyword>
<dbReference type="Gene3D" id="3.40.30.10">
    <property type="entry name" value="Glutaredoxin"/>
    <property type="match status" value="1"/>
</dbReference>
<gene>
    <name evidence="14" type="ORF">EIP75_17040</name>
</gene>
<evidence type="ECO:0000313" key="15">
    <source>
        <dbReference type="Proteomes" id="UP000269265"/>
    </source>
</evidence>
<dbReference type="RefSeq" id="WP_125244484.1">
    <property type="nucleotide sequence ID" value="NZ_RSED01000014.1"/>
</dbReference>
<keyword evidence="3" id="KW-0575">Peroxidase</keyword>
<evidence type="ECO:0000256" key="1">
    <source>
        <dbReference type="ARBA" id="ARBA00003330"/>
    </source>
</evidence>
<comment type="catalytic activity">
    <reaction evidence="11">
        <text>a hydroperoxide + [thioredoxin]-dithiol = an alcohol + [thioredoxin]-disulfide + H2O</text>
        <dbReference type="Rhea" id="RHEA:62620"/>
        <dbReference type="Rhea" id="RHEA-COMP:10698"/>
        <dbReference type="Rhea" id="RHEA-COMP:10700"/>
        <dbReference type="ChEBI" id="CHEBI:15377"/>
        <dbReference type="ChEBI" id="CHEBI:29950"/>
        <dbReference type="ChEBI" id="CHEBI:30879"/>
        <dbReference type="ChEBI" id="CHEBI:35924"/>
        <dbReference type="ChEBI" id="CHEBI:50058"/>
        <dbReference type="EC" id="1.11.1.24"/>
    </reaction>
</comment>
<feature type="chain" id="PRO_5018770405" description="thioredoxin-dependent peroxiredoxin" evidence="12">
    <location>
        <begin position="27"/>
        <end position="199"/>
    </location>
</feature>
<organism evidence="14 15">
    <name type="scientific">Aquabacterium soli</name>
    <dbReference type="NCBI Taxonomy" id="2493092"/>
    <lineage>
        <taxon>Bacteria</taxon>
        <taxon>Pseudomonadati</taxon>
        <taxon>Pseudomonadota</taxon>
        <taxon>Betaproteobacteria</taxon>
        <taxon>Burkholderiales</taxon>
        <taxon>Aquabacterium</taxon>
    </lineage>
</organism>
<evidence type="ECO:0000256" key="5">
    <source>
        <dbReference type="ARBA" id="ARBA00023002"/>
    </source>
</evidence>
<proteinExistence type="inferred from homology"/>
<dbReference type="Pfam" id="PF00578">
    <property type="entry name" value="AhpC-TSA"/>
    <property type="match status" value="1"/>
</dbReference>
<evidence type="ECO:0000256" key="10">
    <source>
        <dbReference type="ARBA" id="ARBA00042639"/>
    </source>
</evidence>
<dbReference type="GO" id="GO:0045454">
    <property type="term" value="P:cell redox homeostasis"/>
    <property type="evidence" value="ECO:0007669"/>
    <property type="project" value="TreeGrafter"/>
</dbReference>
<dbReference type="GO" id="GO:0005737">
    <property type="term" value="C:cytoplasm"/>
    <property type="evidence" value="ECO:0007669"/>
    <property type="project" value="TreeGrafter"/>
</dbReference>
<dbReference type="GO" id="GO:0008379">
    <property type="term" value="F:thioredoxin peroxidase activity"/>
    <property type="evidence" value="ECO:0007669"/>
    <property type="project" value="TreeGrafter"/>
</dbReference>
<dbReference type="CDD" id="cd03017">
    <property type="entry name" value="PRX_BCP"/>
    <property type="match status" value="1"/>
</dbReference>
<keyword evidence="5" id="KW-0560">Oxidoreductase</keyword>
<name>A0A3R8U2C9_9BURK</name>
<evidence type="ECO:0000256" key="12">
    <source>
        <dbReference type="SAM" id="SignalP"/>
    </source>
</evidence>
<evidence type="ECO:0000313" key="14">
    <source>
        <dbReference type="EMBL" id="RRS03191.1"/>
    </source>
</evidence>
<dbReference type="AlphaFoldDB" id="A0A3R8U2C9"/>
<dbReference type="PANTHER" id="PTHR42801">
    <property type="entry name" value="THIOREDOXIN-DEPENDENT PEROXIDE REDUCTASE"/>
    <property type="match status" value="1"/>
</dbReference>
<dbReference type="InterPro" id="IPR050924">
    <property type="entry name" value="Peroxiredoxin_BCP/PrxQ"/>
</dbReference>
<evidence type="ECO:0000259" key="13">
    <source>
        <dbReference type="PROSITE" id="PS51352"/>
    </source>
</evidence>
<feature type="signal peptide" evidence="12">
    <location>
        <begin position="1"/>
        <end position="26"/>
    </location>
</feature>
<accession>A0A3R8U2C9</accession>
<dbReference type="EMBL" id="RSED01000014">
    <property type="protein sequence ID" value="RRS03191.1"/>
    <property type="molecule type" value="Genomic_DNA"/>
</dbReference>
<comment type="caution">
    <text evidence="14">The sequence shown here is derived from an EMBL/GenBank/DDBJ whole genome shotgun (WGS) entry which is preliminary data.</text>
</comment>
<evidence type="ECO:0000256" key="11">
    <source>
        <dbReference type="ARBA" id="ARBA00049091"/>
    </source>
</evidence>
<dbReference type="InterPro" id="IPR013766">
    <property type="entry name" value="Thioredoxin_domain"/>
</dbReference>
<evidence type="ECO:0000256" key="6">
    <source>
        <dbReference type="ARBA" id="ARBA00023157"/>
    </source>
</evidence>
<evidence type="ECO:0000256" key="4">
    <source>
        <dbReference type="ARBA" id="ARBA00022862"/>
    </source>
</evidence>
<comment type="function">
    <text evidence="1">Thiol-specific peroxidase that catalyzes the reduction of hydrogen peroxide and organic hydroperoxides to water and alcohols, respectively. Plays a role in cell protection against oxidative stress by detoxifying peroxides and as sensor of hydrogen peroxide-mediated signaling events.</text>
</comment>
<protein>
    <recommendedName>
        <fullName evidence="2">thioredoxin-dependent peroxiredoxin</fullName>
        <ecNumber evidence="2">1.11.1.24</ecNumber>
    </recommendedName>
    <alternativeName>
        <fullName evidence="8">Thioredoxin peroxidase</fullName>
    </alternativeName>
    <alternativeName>
        <fullName evidence="10">Thioredoxin-dependent peroxiredoxin Bcp</fullName>
    </alternativeName>
</protein>
<dbReference type="EC" id="1.11.1.24" evidence="2"/>
<evidence type="ECO:0000256" key="9">
    <source>
        <dbReference type="ARBA" id="ARBA00038489"/>
    </source>
</evidence>
<evidence type="ECO:0000256" key="8">
    <source>
        <dbReference type="ARBA" id="ARBA00032824"/>
    </source>
</evidence>
<dbReference type="GO" id="GO:0034599">
    <property type="term" value="P:cellular response to oxidative stress"/>
    <property type="evidence" value="ECO:0007669"/>
    <property type="project" value="TreeGrafter"/>
</dbReference>
<evidence type="ECO:0000256" key="2">
    <source>
        <dbReference type="ARBA" id="ARBA00013017"/>
    </source>
</evidence>
<dbReference type="OrthoDB" id="5572803at2"/>
<keyword evidence="15" id="KW-1185">Reference proteome</keyword>
<dbReference type="PROSITE" id="PS51352">
    <property type="entry name" value="THIOREDOXIN_2"/>
    <property type="match status" value="1"/>
</dbReference>
<sequence>MNKIIRASLFSAAFSAVFAAALPVAAALKEGDKAPEFKTQASLAGKEFTFSLKDNLRKGPVVVYFYPSAFTGGCNIQAHTFAVNHDKFAAAGATIVGVSLDNIARLNDFSADPQYCAGKIAVASDADGKIAKAFDLKVREAVAGRKDTRGADIDHAFAERTTFIVTPDGRIAATVGDLAPAANVDKALDVVQKLASAKR</sequence>
<evidence type="ECO:0000256" key="3">
    <source>
        <dbReference type="ARBA" id="ARBA00022559"/>
    </source>
</evidence>
<dbReference type="PANTHER" id="PTHR42801:SF4">
    <property type="entry name" value="AHPC_TSA FAMILY PROTEIN"/>
    <property type="match status" value="1"/>
</dbReference>
<keyword evidence="7" id="KW-0676">Redox-active center</keyword>
<reference evidence="14 15" key="1">
    <citation type="submission" date="2018-12" db="EMBL/GenBank/DDBJ databases">
        <title>The whole draft genome of Aquabacterium sp. SJQ9.</title>
        <authorList>
            <person name="Sun L."/>
            <person name="Gao X."/>
            <person name="Chen W."/>
            <person name="Huang K."/>
        </authorList>
    </citation>
    <scope>NUCLEOTIDE SEQUENCE [LARGE SCALE GENOMIC DNA]</scope>
    <source>
        <strain evidence="14 15">SJQ9</strain>
    </source>
</reference>
<dbReference type="SUPFAM" id="SSF52833">
    <property type="entry name" value="Thioredoxin-like"/>
    <property type="match status" value="1"/>
</dbReference>
<keyword evidence="12" id="KW-0732">Signal</keyword>
<dbReference type="InterPro" id="IPR036249">
    <property type="entry name" value="Thioredoxin-like_sf"/>
</dbReference>
<dbReference type="InterPro" id="IPR000866">
    <property type="entry name" value="AhpC/TSA"/>
</dbReference>